<organism evidence="1 2">
    <name type="scientific">Naganishia onofrii</name>
    <dbReference type="NCBI Taxonomy" id="1851511"/>
    <lineage>
        <taxon>Eukaryota</taxon>
        <taxon>Fungi</taxon>
        <taxon>Dikarya</taxon>
        <taxon>Basidiomycota</taxon>
        <taxon>Agaricomycotina</taxon>
        <taxon>Tremellomycetes</taxon>
        <taxon>Filobasidiales</taxon>
        <taxon>Filobasidiaceae</taxon>
        <taxon>Naganishia</taxon>
    </lineage>
</organism>
<accession>A0ACC2X0A0</accession>
<sequence length="298" mass="31798">MSPIKVGVVGLSVDGWFKNAHLPALQALSNSYTLTAAATSRQESADQVAEHYHIKSFGGSNSAEQLAQDADVNMVVVSVKTPLHKQIAMHAVNAKKAVFVEWPLGIGLQEAIELAEAAKANGIRTMIGLQARQDLAIRKAKQLLDQKKIGNILSTNLIGYGGSWGAQVQQRDAYTLDEKNGTTMITVPFGHFVDALVYLLGEFDSLHAYRATTRTGSTIAETGEKIKSTAPDQLVVQGQLKSGALASVHYKGGAQVPGTEGLVWEIEGDEGIMTFKAAGVGHVQASSPRTNVSPSWLH</sequence>
<comment type="caution">
    <text evidence="1">The sequence shown here is derived from an EMBL/GenBank/DDBJ whole genome shotgun (WGS) entry which is preliminary data.</text>
</comment>
<evidence type="ECO:0000313" key="2">
    <source>
        <dbReference type="Proteomes" id="UP001234202"/>
    </source>
</evidence>
<name>A0ACC2X0A0_9TREE</name>
<dbReference type="Proteomes" id="UP001234202">
    <property type="component" value="Unassembled WGS sequence"/>
</dbReference>
<protein>
    <submittedName>
        <fullName evidence="1">Uncharacterized protein</fullName>
    </submittedName>
</protein>
<proteinExistence type="predicted"/>
<reference evidence="1" key="1">
    <citation type="submission" date="2023-04" db="EMBL/GenBank/DDBJ databases">
        <title>Draft Genome sequencing of Naganishia species isolated from polar environments using Oxford Nanopore Technology.</title>
        <authorList>
            <person name="Leo P."/>
            <person name="Venkateswaran K."/>
        </authorList>
    </citation>
    <scope>NUCLEOTIDE SEQUENCE</scope>
    <source>
        <strain evidence="1">DBVPG 5303</strain>
    </source>
</reference>
<evidence type="ECO:0000313" key="1">
    <source>
        <dbReference type="EMBL" id="KAJ9117081.1"/>
    </source>
</evidence>
<gene>
    <name evidence="1" type="ORF">QFC24_006540</name>
</gene>
<dbReference type="EMBL" id="JASBWV010000033">
    <property type="protein sequence ID" value="KAJ9117081.1"/>
    <property type="molecule type" value="Genomic_DNA"/>
</dbReference>
<keyword evidence="2" id="KW-1185">Reference proteome</keyword>